<reference evidence="1 2" key="1">
    <citation type="submission" date="2023-03" db="EMBL/GenBank/DDBJ databases">
        <title>Paludisphaera mucosa sp. nov. a novel planctomycete from northern fen.</title>
        <authorList>
            <person name="Ivanova A."/>
        </authorList>
    </citation>
    <scope>NUCLEOTIDE SEQUENCE [LARGE SCALE GENOMIC DNA]</scope>
    <source>
        <strain evidence="1 2">Pla2</strain>
    </source>
</reference>
<gene>
    <name evidence="1" type="ORF">PZE19_11325</name>
</gene>
<dbReference type="RefSeq" id="WP_277860726.1">
    <property type="nucleotide sequence ID" value="NZ_JARRAG010000002.1"/>
</dbReference>
<sequence length="51" mass="5205">MPEDPTRLPPGLSGAAGPCFVAAELGRRGYIATLTVRIARGIDLLIANAAA</sequence>
<organism evidence="1 2">
    <name type="scientific">Paludisphaera mucosa</name>
    <dbReference type="NCBI Taxonomy" id="3030827"/>
    <lineage>
        <taxon>Bacteria</taxon>
        <taxon>Pseudomonadati</taxon>
        <taxon>Planctomycetota</taxon>
        <taxon>Planctomycetia</taxon>
        <taxon>Isosphaerales</taxon>
        <taxon>Isosphaeraceae</taxon>
        <taxon>Paludisphaera</taxon>
    </lineage>
</organism>
<name>A0ABT6F9V6_9BACT</name>
<dbReference type="EMBL" id="JARRAG010000002">
    <property type="protein sequence ID" value="MDG3004368.1"/>
    <property type="molecule type" value="Genomic_DNA"/>
</dbReference>
<protein>
    <submittedName>
        <fullName evidence="1">Uncharacterized protein</fullName>
    </submittedName>
</protein>
<dbReference type="Proteomes" id="UP001216907">
    <property type="component" value="Unassembled WGS sequence"/>
</dbReference>
<accession>A0ABT6F9V6</accession>
<evidence type="ECO:0000313" key="2">
    <source>
        <dbReference type="Proteomes" id="UP001216907"/>
    </source>
</evidence>
<evidence type="ECO:0000313" key="1">
    <source>
        <dbReference type="EMBL" id="MDG3004368.1"/>
    </source>
</evidence>
<proteinExistence type="predicted"/>
<keyword evidence="2" id="KW-1185">Reference proteome</keyword>
<comment type="caution">
    <text evidence="1">The sequence shown here is derived from an EMBL/GenBank/DDBJ whole genome shotgun (WGS) entry which is preliminary data.</text>
</comment>